<evidence type="ECO:0000313" key="20">
    <source>
        <dbReference type="EMBL" id="NML67050.1"/>
    </source>
</evidence>
<dbReference type="AlphaFoldDB" id="A0A7Y0FP02"/>
<dbReference type="EMBL" id="JABBGH010000003">
    <property type="protein sequence ID" value="NML67050.1"/>
    <property type="molecule type" value="Genomic_DNA"/>
</dbReference>
<evidence type="ECO:0000256" key="3">
    <source>
        <dbReference type="ARBA" id="ARBA00005119"/>
    </source>
</evidence>
<evidence type="ECO:0000256" key="6">
    <source>
        <dbReference type="ARBA" id="ARBA00012487"/>
    </source>
</evidence>
<evidence type="ECO:0000256" key="14">
    <source>
        <dbReference type="ARBA" id="ARBA00023098"/>
    </source>
</evidence>
<dbReference type="PROSITE" id="PS01315">
    <property type="entry name" value="CDS"/>
    <property type="match status" value="1"/>
</dbReference>
<dbReference type="InterPro" id="IPR000374">
    <property type="entry name" value="PC_trans"/>
</dbReference>
<dbReference type="PANTHER" id="PTHR46382">
    <property type="entry name" value="PHOSPHATIDATE CYTIDYLYLTRANSFERASE"/>
    <property type="match status" value="1"/>
</dbReference>
<sequence length="360" mass="38418">MRRPGNAGAPRYVPTLSTIPYVLPSLTSSAPAAPEAEPKGPSNLRLRVIWGALAAALLFGCTFGGPISFGLFFAAVQAVMLKEFYRIMRASGYKPAFWIGIVASVLVFAWVHFTVGYEYYAKYFGWLQAGWTIYPPLSALPQINDGDTILLPSQLGIGFYQSLLFAHPLAFWASLVALLSVGLLIREIVLWPNNGQPITNVGGTIAGLCYVSLSMSLLNSLAFTKGMFAPRHVFLLIFLIWAADTGAYFAGKNFGKHKLAPSISPGKTWEGWAGGALLTLAVGWAAGYFVPDVPLGHRLVAAGVVAVFGPLGDLAESMLKRSAGVKDSGTFLPGHGGLLDRFDAFLLVLPVLALLQALAG</sequence>
<dbReference type="Proteomes" id="UP000559626">
    <property type="component" value="Unassembled WGS sequence"/>
</dbReference>
<evidence type="ECO:0000256" key="2">
    <source>
        <dbReference type="ARBA" id="ARBA00004651"/>
    </source>
</evidence>
<evidence type="ECO:0000256" key="4">
    <source>
        <dbReference type="ARBA" id="ARBA00005189"/>
    </source>
</evidence>
<evidence type="ECO:0000256" key="18">
    <source>
        <dbReference type="RuleBase" id="RU003938"/>
    </source>
</evidence>
<keyword evidence="10 18" id="KW-0808">Transferase</keyword>
<feature type="transmembrane region" description="Helical" evidence="19">
    <location>
        <begin position="48"/>
        <end position="75"/>
    </location>
</feature>
<protein>
    <recommendedName>
        <fullName evidence="7 18">Phosphatidate cytidylyltransferase</fullName>
        <ecNumber evidence="6 18">2.7.7.41</ecNumber>
    </recommendedName>
</protein>
<dbReference type="GO" id="GO:0004605">
    <property type="term" value="F:phosphatidate cytidylyltransferase activity"/>
    <property type="evidence" value="ECO:0007669"/>
    <property type="project" value="UniProtKB-EC"/>
</dbReference>
<dbReference type="EC" id="2.7.7.41" evidence="6 18"/>
<evidence type="ECO:0000256" key="7">
    <source>
        <dbReference type="ARBA" id="ARBA00019373"/>
    </source>
</evidence>
<comment type="similarity">
    <text evidence="5 18">Belongs to the CDS family.</text>
</comment>
<dbReference type="GO" id="GO:0005886">
    <property type="term" value="C:plasma membrane"/>
    <property type="evidence" value="ECO:0007669"/>
    <property type="project" value="UniProtKB-SubCell"/>
</dbReference>
<evidence type="ECO:0000256" key="15">
    <source>
        <dbReference type="ARBA" id="ARBA00023136"/>
    </source>
</evidence>
<evidence type="ECO:0000256" key="17">
    <source>
        <dbReference type="ARBA" id="ARBA00023264"/>
    </source>
</evidence>
<feature type="transmembrane region" description="Helical" evidence="19">
    <location>
        <begin position="201"/>
        <end position="221"/>
    </location>
</feature>
<dbReference type="PANTHER" id="PTHR46382:SF1">
    <property type="entry name" value="PHOSPHATIDATE CYTIDYLYLTRANSFERASE"/>
    <property type="match status" value="1"/>
</dbReference>
<feature type="transmembrane region" description="Helical" evidence="19">
    <location>
        <begin position="96"/>
        <end position="117"/>
    </location>
</feature>
<keyword evidence="16" id="KW-0594">Phospholipid biosynthesis</keyword>
<name>A0A7Y0FP02_9BACT</name>
<keyword evidence="21" id="KW-1185">Reference proteome</keyword>
<comment type="catalytic activity">
    <reaction evidence="1 18">
        <text>a 1,2-diacyl-sn-glycero-3-phosphate + CTP + H(+) = a CDP-1,2-diacyl-sn-glycerol + diphosphate</text>
        <dbReference type="Rhea" id="RHEA:16229"/>
        <dbReference type="ChEBI" id="CHEBI:15378"/>
        <dbReference type="ChEBI" id="CHEBI:33019"/>
        <dbReference type="ChEBI" id="CHEBI:37563"/>
        <dbReference type="ChEBI" id="CHEBI:58332"/>
        <dbReference type="ChEBI" id="CHEBI:58608"/>
        <dbReference type="EC" id="2.7.7.41"/>
    </reaction>
</comment>
<reference evidence="20 21" key="1">
    <citation type="submission" date="2020-04" db="EMBL/GenBank/DDBJ databases">
        <title>Hymenobacter polaris sp. nov., isolated from Arctic soil.</title>
        <authorList>
            <person name="Dahal R.H."/>
        </authorList>
    </citation>
    <scope>NUCLEOTIDE SEQUENCE [LARGE SCALE GENOMIC DNA]</scope>
    <source>
        <strain evidence="20 21">RP-2-7</strain>
    </source>
</reference>
<evidence type="ECO:0000313" key="21">
    <source>
        <dbReference type="Proteomes" id="UP000559626"/>
    </source>
</evidence>
<comment type="pathway">
    <text evidence="3 18">Phospholipid metabolism; CDP-diacylglycerol biosynthesis; CDP-diacylglycerol from sn-glycerol 3-phosphate: step 3/3.</text>
</comment>
<feature type="transmembrane region" description="Helical" evidence="19">
    <location>
        <begin position="233"/>
        <end position="250"/>
    </location>
</feature>
<dbReference type="GO" id="GO:0016024">
    <property type="term" value="P:CDP-diacylglycerol biosynthetic process"/>
    <property type="evidence" value="ECO:0007669"/>
    <property type="project" value="UniProtKB-UniPathway"/>
</dbReference>
<keyword evidence="12 18" id="KW-0548">Nucleotidyltransferase</keyword>
<keyword evidence="15 19" id="KW-0472">Membrane</keyword>
<keyword evidence="14" id="KW-0443">Lipid metabolism</keyword>
<evidence type="ECO:0000256" key="10">
    <source>
        <dbReference type="ARBA" id="ARBA00022679"/>
    </source>
</evidence>
<keyword evidence="8" id="KW-1003">Cell membrane</keyword>
<evidence type="ECO:0000256" key="5">
    <source>
        <dbReference type="ARBA" id="ARBA00010185"/>
    </source>
</evidence>
<evidence type="ECO:0000256" key="19">
    <source>
        <dbReference type="SAM" id="Phobius"/>
    </source>
</evidence>
<feature type="transmembrane region" description="Helical" evidence="19">
    <location>
        <begin position="342"/>
        <end position="359"/>
    </location>
</feature>
<dbReference type="UniPathway" id="UPA00557">
    <property type="reaction ID" value="UER00614"/>
</dbReference>
<keyword evidence="11 18" id="KW-0812">Transmembrane</keyword>
<keyword evidence="9" id="KW-0444">Lipid biosynthesis</keyword>
<keyword evidence="13 19" id="KW-1133">Transmembrane helix</keyword>
<evidence type="ECO:0000256" key="9">
    <source>
        <dbReference type="ARBA" id="ARBA00022516"/>
    </source>
</evidence>
<evidence type="ECO:0000256" key="13">
    <source>
        <dbReference type="ARBA" id="ARBA00022989"/>
    </source>
</evidence>
<comment type="caution">
    <text evidence="20">The sequence shown here is derived from an EMBL/GenBank/DDBJ whole genome shotgun (WGS) entry which is preliminary data.</text>
</comment>
<organism evidence="20 21">
    <name type="scientific">Hymenobacter polaris</name>
    <dbReference type="NCBI Taxonomy" id="2682546"/>
    <lineage>
        <taxon>Bacteria</taxon>
        <taxon>Pseudomonadati</taxon>
        <taxon>Bacteroidota</taxon>
        <taxon>Cytophagia</taxon>
        <taxon>Cytophagales</taxon>
        <taxon>Hymenobacteraceae</taxon>
        <taxon>Hymenobacter</taxon>
    </lineage>
</organism>
<proteinExistence type="inferred from homology"/>
<feature type="transmembrane region" description="Helical" evidence="19">
    <location>
        <begin position="271"/>
        <end position="289"/>
    </location>
</feature>
<accession>A0A7Y0FP02</accession>
<comment type="subcellular location">
    <subcellularLocation>
        <location evidence="2">Cell membrane</location>
        <topology evidence="2">Multi-pass membrane protein</topology>
    </subcellularLocation>
</comment>
<evidence type="ECO:0000256" key="16">
    <source>
        <dbReference type="ARBA" id="ARBA00023209"/>
    </source>
</evidence>
<evidence type="ECO:0000256" key="12">
    <source>
        <dbReference type="ARBA" id="ARBA00022695"/>
    </source>
</evidence>
<gene>
    <name evidence="20" type="ORF">HHL22_17730</name>
</gene>
<evidence type="ECO:0000256" key="11">
    <source>
        <dbReference type="ARBA" id="ARBA00022692"/>
    </source>
</evidence>
<dbReference type="RefSeq" id="WP_169532741.1">
    <property type="nucleotide sequence ID" value="NZ_JABBGH010000003.1"/>
</dbReference>
<keyword evidence="17" id="KW-1208">Phospholipid metabolism</keyword>
<comment type="pathway">
    <text evidence="4">Lipid metabolism.</text>
</comment>
<dbReference type="Pfam" id="PF01148">
    <property type="entry name" value="CTP_transf_1"/>
    <property type="match status" value="1"/>
</dbReference>
<evidence type="ECO:0000256" key="8">
    <source>
        <dbReference type="ARBA" id="ARBA00022475"/>
    </source>
</evidence>
<feature type="transmembrane region" description="Helical" evidence="19">
    <location>
        <begin position="169"/>
        <end position="189"/>
    </location>
</feature>
<evidence type="ECO:0000256" key="1">
    <source>
        <dbReference type="ARBA" id="ARBA00001698"/>
    </source>
</evidence>